<proteinExistence type="predicted"/>
<keyword evidence="1" id="KW-0732">Signal</keyword>
<evidence type="ECO:0000313" key="3">
    <source>
        <dbReference type="Proteomes" id="UP000306628"/>
    </source>
</evidence>
<feature type="chain" id="PRO_5039649271" description="Septum formation-related domain-containing protein" evidence="1">
    <location>
        <begin position="20"/>
        <end position="155"/>
    </location>
</feature>
<comment type="caution">
    <text evidence="2">The sequence shown here is derived from an EMBL/GenBank/DDBJ whole genome shotgun (WGS) entry which is preliminary data.</text>
</comment>
<dbReference type="AlphaFoldDB" id="A0A5S4G726"/>
<name>A0A5S4G726_9ACTN</name>
<dbReference type="PROSITE" id="PS51257">
    <property type="entry name" value="PROKAR_LIPOPROTEIN"/>
    <property type="match status" value="1"/>
</dbReference>
<dbReference type="EMBL" id="VCKX01000148">
    <property type="protein sequence ID" value="TMR28201.1"/>
    <property type="molecule type" value="Genomic_DNA"/>
</dbReference>
<reference evidence="2 3" key="1">
    <citation type="submission" date="2019-05" db="EMBL/GenBank/DDBJ databases">
        <title>Draft genome sequence of Nonomuraea zeae DSM 100528.</title>
        <authorList>
            <person name="Saricaoglu S."/>
            <person name="Isik K."/>
        </authorList>
    </citation>
    <scope>NUCLEOTIDE SEQUENCE [LARGE SCALE GENOMIC DNA]</scope>
    <source>
        <strain evidence="2 3">DSM 100528</strain>
    </source>
</reference>
<dbReference type="Proteomes" id="UP000306628">
    <property type="component" value="Unassembled WGS sequence"/>
</dbReference>
<protein>
    <recommendedName>
        <fullName evidence="4">Septum formation-related domain-containing protein</fullName>
    </recommendedName>
</protein>
<organism evidence="2 3">
    <name type="scientific">Nonomuraea zeae</name>
    <dbReference type="NCBI Taxonomy" id="1642303"/>
    <lineage>
        <taxon>Bacteria</taxon>
        <taxon>Bacillati</taxon>
        <taxon>Actinomycetota</taxon>
        <taxon>Actinomycetes</taxon>
        <taxon>Streptosporangiales</taxon>
        <taxon>Streptosporangiaceae</taxon>
        <taxon>Nonomuraea</taxon>
    </lineage>
</organism>
<evidence type="ECO:0000313" key="2">
    <source>
        <dbReference type="EMBL" id="TMR28201.1"/>
    </source>
</evidence>
<feature type="signal peptide" evidence="1">
    <location>
        <begin position="1"/>
        <end position="19"/>
    </location>
</feature>
<accession>A0A5S4G726</accession>
<gene>
    <name evidence="2" type="ORF">ETD85_36600</name>
</gene>
<sequence>MVRHLPAIAGLVIALSACSSEFPVAQPAAGQAASQDGGGMPGYAVRYHASELRPGDCLDPMPTSAVVTVVPCDRAHAAEYATTYILPEGAWPGADGLLRHIETGCGPRMRYVDARRDDVEASGLAPSEAEWPRNRTVYCLAVPREGGHLVGRVIK</sequence>
<dbReference type="OrthoDB" id="3480120at2"/>
<dbReference type="RefSeq" id="WP_138694402.1">
    <property type="nucleotide sequence ID" value="NZ_JBHSAZ010000033.1"/>
</dbReference>
<evidence type="ECO:0000256" key="1">
    <source>
        <dbReference type="SAM" id="SignalP"/>
    </source>
</evidence>
<evidence type="ECO:0008006" key="4">
    <source>
        <dbReference type="Google" id="ProtNLM"/>
    </source>
</evidence>
<keyword evidence="3" id="KW-1185">Reference proteome</keyword>